<dbReference type="PROSITE" id="PS00595">
    <property type="entry name" value="AA_TRANSFER_CLASS_5"/>
    <property type="match status" value="1"/>
</dbReference>
<evidence type="ECO:0000256" key="1">
    <source>
        <dbReference type="ARBA" id="ARBA00001933"/>
    </source>
</evidence>
<dbReference type="EC" id="2.8.1.7" evidence="8"/>
<protein>
    <recommendedName>
        <fullName evidence="8">Cysteine desulfurase</fullName>
        <ecNumber evidence="8">2.8.1.7</ecNumber>
    </recommendedName>
</protein>
<evidence type="ECO:0000256" key="3">
    <source>
        <dbReference type="ARBA" id="ARBA00010447"/>
    </source>
</evidence>
<evidence type="ECO:0000256" key="7">
    <source>
        <dbReference type="RuleBase" id="RU004504"/>
    </source>
</evidence>
<feature type="domain" description="Aminotransferase class V" evidence="9">
    <location>
        <begin position="37"/>
        <end position="406"/>
    </location>
</feature>
<keyword evidence="11" id="KW-1185">Reference proteome</keyword>
<dbReference type="Gene3D" id="3.90.1150.10">
    <property type="entry name" value="Aspartate Aminotransferase, domain 1"/>
    <property type="match status" value="1"/>
</dbReference>
<comment type="similarity">
    <text evidence="3 8">Belongs to the class-V pyridoxal-phosphate-dependent aminotransferase family. Csd subfamily.</text>
</comment>
<accession>A0ABX1MU50</accession>
<keyword evidence="4 8" id="KW-0808">Transferase</keyword>
<keyword evidence="5 8" id="KW-0663">Pyridoxal phosphate</keyword>
<dbReference type="CDD" id="cd06453">
    <property type="entry name" value="SufS_like"/>
    <property type="match status" value="1"/>
</dbReference>
<sequence length="419" mass="45362">MTTVTMNRDETAPHRDLAQFRADFPILRTRVNGQPLTYLDNAATTQKPDAVIDAEANFYRTANANVHRGVHALSQRATDAHETARHKVRSFINARADAEIIFVRGATDAINLVAQGFAEPCLTPGDEIIVSALEHHSNIVPWQMACRRSGAVLRVVPVDDSGEFDLDAYAALLNGRTRIVAVTHLSNALGTITPVRRIIDLAHARGVPVLLDGAQAISHLPVDVRALDCDFYAFSAHKLYGPTGIGVLYGKTEHLQAMTPCQGGGDMIRSVSFDATEYNELPYRLEAGTPHIAGVVGLGAALDYVSAIGIERIAAHERELLHYATQWLADIPGLRIVGTAAEKASILSFTLDGIHPHDIGTMLDDRGIAIRAGHHCAMPLMQRLGITGTARASFALYNTHDDVNRLVAAVRRVCETLGS</sequence>
<evidence type="ECO:0000256" key="5">
    <source>
        <dbReference type="ARBA" id="ARBA00022898"/>
    </source>
</evidence>
<dbReference type="Proteomes" id="UP000652074">
    <property type="component" value="Unassembled WGS sequence"/>
</dbReference>
<dbReference type="SUPFAM" id="SSF53383">
    <property type="entry name" value="PLP-dependent transferases"/>
    <property type="match status" value="1"/>
</dbReference>
<dbReference type="InterPro" id="IPR020578">
    <property type="entry name" value="Aminotrans_V_PyrdxlP_BS"/>
</dbReference>
<reference evidence="10 11" key="1">
    <citation type="submission" date="2019-12" db="EMBL/GenBank/DDBJ databases">
        <title>Comparative genomics gives insights into the taxonomy of the Azoarcus-Aromatoleum group and reveals separate origins of nif in the plant-associated Azoarcus and non-plant-associated Aromatoleum sub-groups.</title>
        <authorList>
            <person name="Lafos M."/>
            <person name="Maluk M."/>
            <person name="Batista M."/>
            <person name="Junghare M."/>
            <person name="Carmona M."/>
            <person name="Faoro H."/>
            <person name="Cruz L.M."/>
            <person name="Battistoni F."/>
            <person name="De Souza E."/>
            <person name="Pedrosa F."/>
            <person name="Chen W.-M."/>
            <person name="Poole P.S."/>
            <person name="Dixon R.A."/>
            <person name="James E.K."/>
        </authorList>
    </citation>
    <scope>NUCLEOTIDE SEQUENCE [LARGE SCALE GENOMIC DNA]</scope>
    <source>
        <strain evidence="10 11">ToN1</strain>
    </source>
</reference>
<dbReference type="InterPro" id="IPR000192">
    <property type="entry name" value="Aminotrans_V_dom"/>
</dbReference>
<dbReference type="PIRSF" id="PIRSF005572">
    <property type="entry name" value="NifS"/>
    <property type="match status" value="1"/>
</dbReference>
<dbReference type="InterPro" id="IPR015421">
    <property type="entry name" value="PyrdxlP-dep_Trfase_major"/>
</dbReference>
<comment type="catalytic activity">
    <reaction evidence="6 8">
        <text>(sulfur carrier)-H + L-cysteine = (sulfur carrier)-SH + L-alanine</text>
        <dbReference type="Rhea" id="RHEA:43892"/>
        <dbReference type="Rhea" id="RHEA-COMP:14737"/>
        <dbReference type="Rhea" id="RHEA-COMP:14739"/>
        <dbReference type="ChEBI" id="CHEBI:29917"/>
        <dbReference type="ChEBI" id="CHEBI:35235"/>
        <dbReference type="ChEBI" id="CHEBI:57972"/>
        <dbReference type="ChEBI" id="CHEBI:64428"/>
        <dbReference type="EC" id="2.8.1.7"/>
    </reaction>
</comment>
<organism evidence="10 11">
    <name type="scientific">Aromatoleum petrolei</name>
    <dbReference type="NCBI Taxonomy" id="76116"/>
    <lineage>
        <taxon>Bacteria</taxon>
        <taxon>Pseudomonadati</taxon>
        <taxon>Pseudomonadota</taxon>
        <taxon>Betaproteobacteria</taxon>
        <taxon>Rhodocyclales</taxon>
        <taxon>Rhodocyclaceae</taxon>
        <taxon>Aromatoleum</taxon>
    </lineage>
</organism>
<dbReference type="EMBL" id="WTVR01000035">
    <property type="protein sequence ID" value="NMF90118.1"/>
    <property type="molecule type" value="Genomic_DNA"/>
</dbReference>
<dbReference type="NCBIfam" id="TIGR01979">
    <property type="entry name" value="sufS"/>
    <property type="match status" value="1"/>
</dbReference>
<evidence type="ECO:0000256" key="4">
    <source>
        <dbReference type="ARBA" id="ARBA00022679"/>
    </source>
</evidence>
<dbReference type="InterPro" id="IPR015422">
    <property type="entry name" value="PyrdxlP-dep_Trfase_small"/>
</dbReference>
<evidence type="ECO:0000256" key="2">
    <source>
        <dbReference type="ARBA" id="ARBA00002824"/>
    </source>
</evidence>
<name>A0ABX1MU50_9RHOO</name>
<gene>
    <name evidence="10" type="primary">sufS</name>
    <name evidence="10" type="ORF">GPA26_16750</name>
</gene>
<dbReference type="Pfam" id="PF00266">
    <property type="entry name" value="Aminotran_5"/>
    <property type="match status" value="1"/>
</dbReference>
<dbReference type="InterPro" id="IPR010970">
    <property type="entry name" value="Cys_dSase_SufS"/>
</dbReference>
<dbReference type="InterPro" id="IPR016454">
    <property type="entry name" value="Cysteine_dSase"/>
</dbReference>
<comment type="caution">
    <text evidence="10">The sequence shown here is derived from an EMBL/GenBank/DDBJ whole genome shotgun (WGS) entry which is preliminary data.</text>
</comment>
<comment type="function">
    <text evidence="2 8">Catalyzes the removal of elemental sulfur and selenium atoms from L-cysteine, L-cystine, L-selenocysteine, and L-selenocystine to produce L-alanine.</text>
</comment>
<dbReference type="RefSeq" id="WP_169207464.1">
    <property type="nucleotide sequence ID" value="NZ_CP059560.1"/>
</dbReference>
<dbReference type="PANTHER" id="PTHR43586">
    <property type="entry name" value="CYSTEINE DESULFURASE"/>
    <property type="match status" value="1"/>
</dbReference>
<dbReference type="PANTHER" id="PTHR43586:SF8">
    <property type="entry name" value="CYSTEINE DESULFURASE 1, CHLOROPLASTIC"/>
    <property type="match status" value="1"/>
</dbReference>
<evidence type="ECO:0000259" key="9">
    <source>
        <dbReference type="Pfam" id="PF00266"/>
    </source>
</evidence>
<dbReference type="Gene3D" id="3.40.640.10">
    <property type="entry name" value="Type I PLP-dependent aspartate aminotransferase-like (Major domain)"/>
    <property type="match status" value="1"/>
</dbReference>
<comment type="cofactor">
    <cofactor evidence="1 7">
        <name>pyridoxal 5'-phosphate</name>
        <dbReference type="ChEBI" id="CHEBI:597326"/>
    </cofactor>
</comment>
<evidence type="ECO:0000256" key="8">
    <source>
        <dbReference type="RuleBase" id="RU004506"/>
    </source>
</evidence>
<proteinExistence type="inferred from homology"/>
<evidence type="ECO:0000313" key="11">
    <source>
        <dbReference type="Proteomes" id="UP000652074"/>
    </source>
</evidence>
<evidence type="ECO:0000256" key="6">
    <source>
        <dbReference type="ARBA" id="ARBA00050776"/>
    </source>
</evidence>
<evidence type="ECO:0000313" key="10">
    <source>
        <dbReference type="EMBL" id="NMF90118.1"/>
    </source>
</evidence>
<dbReference type="InterPro" id="IPR015424">
    <property type="entry name" value="PyrdxlP-dep_Trfase"/>
</dbReference>